<dbReference type="OrthoDB" id="287932at2"/>
<keyword evidence="2" id="KW-1185">Reference proteome</keyword>
<dbReference type="RefSeq" id="WP_130153648.1">
    <property type="nucleotide sequence ID" value="NZ_SCFB01000004.1"/>
</dbReference>
<dbReference type="AlphaFoldDB" id="A0A4V2DZX2"/>
<sequence length="523" mass="58389">MSKILFSFFFFLLGLFELSMASQNPLADTRLLTIDVNAFSKAMPNLAQQPSIKDGILPFFLSIDHAERGTKSQSLFKKPDYTVWSDLLSKMGIQASGVNVLYALNRIQQEVELAMDLSPTQKDQMQEIRKGAQEASLMLLGGCWGILDEKTTQDRYGNDMETIQNVVQNLGRSAYKVEQDVNTFTKGLQQKIEQFPNPNQQAHRDHVTVLVTQGWLIESRTADLLATGKGILIGALTPSQASLWSAYEKKGPVNPWEWNKNGGIISFGPKTAQKTAPDESWIQYFDSKQHPFLTDDSVAQKGPLGTSVNLSLKVPKSGYERRTNFKHSPLYKSIMKGDISLSGLSFSDFMTNSNPANDFQNILTKNLDLEVLSLGASIALSEVGRISDLGVKAKTLILEEPYYSYVMIEHLGYGGSKSLLDSVTCLYLFSCDDDVLIALGKANLQELKELVLIDTQVKLSEDKEEALEQSQLFKRLKKLKIWARNGGITEKRITNFVGELKLDRSTIEVSTTYVPKFPLDILL</sequence>
<accession>A0A4V2DZX2</accession>
<name>A0A4V2DZX2_9PROT</name>
<protein>
    <submittedName>
        <fullName evidence="1">Uncharacterized protein</fullName>
    </submittedName>
</protein>
<dbReference type="Proteomes" id="UP000293550">
    <property type="component" value="Unassembled WGS sequence"/>
</dbReference>
<reference evidence="1 2" key="1">
    <citation type="submission" date="2018-10" db="EMBL/GenBank/DDBJ databases">
        <title>An updated phylogeny of the Alphaproteobacteria reveals that the parasitic Rickettsiales and Holosporales have independent origins.</title>
        <authorList>
            <person name="Munoz-Gomez S.A."/>
            <person name="Hess S."/>
            <person name="Burger G."/>
            <person name="Lang B.F."/>
            <person name="Susko E."/>
            <person name="Slamovits C.H."/>
            <person name="Roger A.J."/>
        </authorList>
    </citation>
    <scope>NUCLEOTIDE SEQUENCE [LARGE SCALE GENOMIC DNA]</scope>
    <source>
        <strain evidence="1">HOLO01</strain>
    </source>
</reference>
<evidence type="ECO:0000313" key="1">
    <source>
        <dbReference type="EMBL" id="RZI46547.1"/>
    </source>
</evidence>
<dbReference type="EMBL" id="SCFB01000004">
    <property type="protein sequence ID" value="RZI46547.1"/>
    <property type="molecule type" value="Genomic_DNA"/>
</dbReference>
<organism evidence="1 2">
    <name type="scientific">Candidatus Finniella inopinata</name>
    <dbReference type="NCBI Taxonomy" id="1696036"/>
    <lineage>
        <taxon>Bacteria</taxon>
        <taxon>Pseudomonadati</taxon>
        <taxon>Pseudomonadota</taxon>
        <taxon>Alphaproteobacteria</taxon>
        <taxon>Holosporales</taxon>
        <taxon>Candidatus Paracaedibacteraceae</taxon>
        <taxon>Candidatus Finniella</taxon>
    </lineage>
</organism>
<comment type="caution">
    <text evidence="1">The sequence shown here is derived from an EMBL/GenBank/DDBJ whole genome shotgun (WGS) entry which is preliminary data.</text>
</comment>
<evidence type="ECO:0000313" key="2">
    <source>
        <dbReference type="Proteomes" id="UP000293550"/>
    </source>
</evidence>
<gene>
    <name evidence="1" type="ORF">EQU50_02875</name>
</gene>
<proteinExistence type="predicted"/>